<dbReference type="InterPro" id="IPR011527">
    <property type="entry name" value="ABC1_TM_dom"/>
</dbReference>
<feature type="transmembrane region" description="Helical" evidence="9">
    <location>
        <begin position="257"/>
        <end position="276"/>
    </location>
</feature>
<dbReference type="InterPro" id="IPR017871">
    <property type="entry name" value="ABC_transporter-like_CS"/>
</dbReference>
<dbReference type="SUPFAM" id="SSF52540">
    <property type="entry name" value="P-loop containing nucleoside triphosphate hydrolases"/>
    <property type="match status" value="1"/>
</dbReference>
<feature type="transmembrane region" description="Helical" evidence="9">
    <location>
        <begin position="172"/>
        <end position="198"/>
    </location>
</feature>
<evidence type="ECO:0000313" key="12">
    <source>
        <dbReference type="EMBL" id="EIJ36625.1"/>
    </source>
</evidence>
<dbReference type="FunFam" id="3.40.50.300:FF:000221">
    <property type="entry name" value="Multidrug ABC transporter ATP-binding protein"/>
    <property type="match status" value="1"/>
</dbReference>
<feature type="domain" description="ABC transmembrane type-1" evidence="11">
    <location>
        <begin position="32"/>
        <end position="323"/>
    </location>
</feature>
<evidence type="ECO:0000256" key="8">
    <source>
        <dbReference type="ARBA" id="ARBA00023136"/>
    </source>
</evidence>
<keyword evidence="8 9" id="KW-0472">Membrane</keyword>
<evidence type="ECO:0000256" key="3">
    <source>
        <dbReference type="ARBA" id="ARBA00022475"/>
    </source>
</evidence>
<dbReference type="PANTHER" id="PTHR43394:SF1">
    <property type="entry name" value="ATP-BINDING CASSETTE SUB-FAMILY B MEMBER 10, MITOCHONDRIAL"/>
    <property type="match status" value="1"/>
</dbReference>
<evidence type="ECO:0000256" key="6">
    <source>
        <dbReference type="ARBA" id="ARBA00022840"/>
    </source>
</evidence>
<dbReference type="InterPro" id="IPR036640">
    <property type="entry name" value="ABC1_TM_sf"/>
</dbReference>
<dbReference type="InterPro" id="IPR003593">
    <property type="entry name" value="AAA+_ATPase"/>
</dbReference>
<dbReference type="GO" id="GO:0005886">
    <property type="term" value="C:plasma membrane"/>
    <property type="evidence" value="ECO:0007669"/>
    <property type="project" value="UniProtKB-SubCell"/>
</dbReference>
<feature type="domain" description="ABC transporter" evidence="10">
    <location>
        <begin position="357"/>
        <end position="592"/>
    </location>
</feature>
<evidence type="ECO:0000256" key="2">
    <source>
        <dbReference type="ARBA" id="ARBA00022448"/>
    </source>
</evidence>
<reference evidence="13" key="1">
    <citation type="journal article" date="2011" name="Stand. Genomic Sci.">
        <title>Genome sequence of the filamentous, gliding Thiothrix nivea neotype strain (JP2(T)).</title>
        <authorList>
            <person name="Lapidus A."/>
            <person name="Nolan M."/>
            <person name="Lucas S."/>
            <person name="Glavina Del Rio T."/>
            <person name="Tice H."/>
            <person name="Cheng J.F."/>
            <person name="Tapia R."/>
            <person name="Han C."/>
            <person name="Goodwin L."/>
            <person name="Pitluck S."/>
            <person name="Liolios K."/>
            <person name="Pagani I."/>
            <person name="Ivanova N."/>
            <person name="Huntemann M."/>
            <person name="Mavromatis K."/>
            <person name="Mikhailova N."/>
            <person name="Pati A."/>
            <person name="Chen A."/>
            <person name="Palaniappan K."/>
            <person name="Land M."/>
            <person name="Brambilla E.M."/>
            <person name="Rohde M."/>
            <person name="Abt B."/>
            <person name="Verbarg S."/>
            <person name="Goker M."/>
            <person name="Bristow J."/>
            <person name="Eisen J.A."/>
            <person name="Markowitz V."/>
            <person name="Hugenholtz P."/>
            <person name="Kyrpides N.C."/>
            <person name="Klenk H.P."/>
            <person name="Woyke T."/>
        </authorList>
    </citation>
    <scope>NUCLEOTIDE SEQUENCE [LARGE SCALE GENOMIC DNA]</scope>
    <source>
        <strain evidence="13">ATCC 35100 / DSM 5205 / JP2</strain>
    </source>
</reference>
<dbReference type="GO" id="GO:0016887">
    <property type="term" value="F:ATP hydrolysis activity"/>
    <property type="evidence" value="ECO:0007669"/>
    <property type="project" value="InterPro"/>
</dbReference>
<comment type="subcellular location">
    <subcellularLocation>
        <location evidence="1">Cell membrane</location>
        <topology evidence="1">Multi-pass membrane protein</topology>
    </subcellularLocation>
</comment>
<dbReference type="InterPro" id="IPR003439">
    <property type="entry name" value="ABC_transporter-like_ATP-bd"/>
</dbReference>
<name>A0A656HNK9_THINJ</name>
<keyword evidence="7 9" id="KW-1133">Transmembrane helix</keyword>
<keyword evidence="13" id="KW-1185">Reference proteome</keyword>
<evidence type="ECO:0000256" key="9">
    <source>
        <dbReference type="SAM" id="Phobius"/>
    </source>
</evidence>
<dbReference type="CDD" id="cd18565">
    <property type="entry name" value="ABC_6TM_exporter_like"/>
    <property type="match status" value="1"/>
</dbReference>
<dbReference type="EMBL" id="JH651384">
    <property type="protein sequence ID" value="EIJ36625.1"/>
    <property type="molecule type" value="Genomic_DNA"/>
</dbReference>
<evidence type="ECO:0000256" key="7">
    <source>
        <dbReference type="ARBA" id="ARBA00022989"/>
    </source>
</evidence>
<evidence type="ECO:0000256" key="4">
    <source>
        <dbReference type="ARBA" id="ARBA00022692"/>
    </source>
</evidence>
<feature type="transmembrane region" description="Helical" evidence="9">
    <location>
        <begin position="77"/>
        <end position="98"/>
    </location>
</feature>
<proteinExistence type="predicted"/>
<keyword evidence="2" id="KW-0813">Transport</keyword>
<dbReference type="PROSITE" id="PS00211">
    <property type="entry name" value="ABC_TRANSPORTER_1"/>
    <property type="match status" value="1"/>
</dbReference>
<evidence type="ECO:0000256" key="5">
    <source>
        <dbReference type="ARBA" id="ARBA00022741"/>
    </source>
</evidence>
<evidence type="ECO:0000259" key="10">
    <source>
        <dbReference type="PROSITE" id="PS50893"/>
    </source>
</evidence>
<evidence type="ECO:0000313" key="13">
    <source>
        <dbReference type="Proteomes" id="UP000005317"/>
    </source>
</evidence>
<keyword evidence="5" id="KW-0547">Nucleotide-binding</keyword>
<evidence type="ECO:0000259" key="11">
    <source>
        <dbReference type="PROSITE" id="PS50929"/>
    </source>
</evidence>
<dbReference type="Proteomes" id="UP000005317">
    <property type="component" value="Unassembled WGS sequence"/>
</dbReference>
<dbReference type="InterPro" id="IPR027417">
    <property type="entry name" value="P-loop_NTPase"/>
</dbReference>
<evidence type="ECO:0000256" key="1">
    <source>
        <dbReference type="ARBA" id="ARBA00004651"/>
    </source>
</evidence>
<gene>
    <name evidence="12" type="ORF">Thini_4133</name>
</gene>
<dbReference type="SUPFAM" id="SSF90123">
    <property type="entry name" value="ABC transporter transmembrane region"/>
    <property type="match status" value="1"/>
</dbReference>
<dbReference type="GO" id="GO:0015421">
    <property type="term" value="F:ABC-type oligopeptide transporter activity"/>
    <property type="evidence" value="ECO:0007669"/>
    <property type="project" value="TreeGrafter"/>
</dbReference>
<dbReference type="Pfam" id="PF00664">
    <property type="entry name" value="ABC_membrane"/>
    <property type="match status" value="1"/>
</dbReference>
<dbReference type="PROSITE" id="PS50893">
    <property type="entry name" value="ABC_TRANSPORTER_2"/>
    <property type="match status" value="1"/>
</dbReference>
<keyword evidence="3" id="KW-1003">Cell membrane</keyword>
<dbReference type="Pfam" id="PF00005">
    <property type="entry name" value="ABC_tran"/>
    <property type="match status" value="1"/>
</dbReference>
<dbReference type="Gene3D" id="3.40.50.300">
    <property type="entry name" value="P-loop containing nucleotide triphosphate hydrolases"/>
    <property type="match status" value="1"/>
</dbReference>
<protein>
    <submittedName>
        <fullName evidence="12">ABC transporter related protein</fullName>
    </submittedName>
</protein>
<dbReference type="GO" id="GO:0005524">
    <property type="term" value="F:ATP binding"/>
    <property type="evidence" value="ECO:0007669"/>
    <property type="project" value="UniProtKB-KW"/>
</dbReference>
<keyword evidence="6" id="KW-0067">ATP-binding</keyword>
<dbReference type="InterPro" id="IPR039421">
    <property type="entry name" value="Type_1_exporter"/>
</dbReference>
<dbReference type="PANTHER" id="PTHR43394">
    <property type="entry name" value="ATP-DEPENDENT PERMEASE MDL1, MITOCHONDRIAL"/>
    <property type="match status" value="1"/>
</dbReference>
<dbReference type="PROSITE" id="PS50929">
    <property type="entry name" value="ABC_TM1F"/>
    <property type="match status" value="1"/>
</dbReference>
<keyword evidence="4 9" id="KW-0812">Transmembrane</keyword>
<dbReference type="AlphaFoldDB" id="A0A656HNK9"/>
<sequence length="601" mass="66478">MENKTRMETHTRHPLQRLFNYARQYRPDVVKATVYSVLNKFFDILPEVLIGVAVDVVVNKQDSFLAKVGIADPKDQIVALAILTAIIWAAESLFEYLYNLKWRNLAQNLQHDLRMDAYRHVQQLDMAWFERNRSGNLLSVLNEDINQMERFLNGGANDLIQVFVGTLMVSGVFFALTSSLAFLALLPIPFILFGAFWFQNRLAPRYAAMREAAGALAARLNNNLSGIATVKAYTAEDFEAEHIRQGSDLYRARNAEAIRWSAAITPVIRMAILAGFTVTLLYGGFMALNGEIGVGSYSVLVYLTQRLLWPMTRLADMTDLYQRSMASIDRVLDLLHTPVEISYDGQALDASTVKGELTFAGVNFTYPGQSQPAIEALNLTVAAGETVAFVGSTGGGKSTLIKLLLRFHDPQQGSIRLDGQAITGLQLQDLRRTIGYVAQDTFLADASVAENIAYGSHNTPRDAVIAAAKAAEAHEFISQLPQGYDTQVGERGMKLSGGQRQRLALARAILKNPPILILDEATSAVDNETEAAIQRSLDRLVVGRTSLIIAHRLSTVRHAHCIHVLDHGRIVESGTHEELVRDNGIYAALWRLQTGERAVNQ</sequence>
<accession>A0A656HNK9</accession>
<organism evidence="12 13">
    <name type="scientific">Thiothrix nivea (strain ATCC 35100 / DSM 5205 / JP2)</name>
    <dbReference type="NCBI Taxonomy" id="870187"/>
    <lineage>
        <taxon>Bacteria</taxon>
        <taxon>Pseudomonadati</taxon>
        <taxon>Pseudomonadota</taxon>
        <taxon>Gammaproteobacteria</taxon>
        <taxon>Thiotrichales</taxon>
        <taxon>Thiotrichaceae</taxon>
        <taxon>Thiothrix</taxon>
    </lineage>
</organism>
<dbReference type="Gene3D" id="1.20.1560.10">
    <property type="entry name" value="ABC transporter type 1, transmembrane domain"/>
    <property type="match status" value="1"/>
</dbReference>
<dbReference type="SMART" id="SM00382">
    <property type="entry name" value="AAA"/>
    <property type="match status" value="1"/>
</dbReference>